<dbReference type="AlphaFoldDB" id="A0A9P6HP33"/>
<dbReference type="GO" id="GO:0006338">
    <property type="term" value="P:chromatin remodeling"/>
    <property type="evidence" value="ECO:0007669"/>
    <property type="project" value="UniProtKB-ARBA"/>
</dbReference>
<dbReference type="Gene3D" id="2.40.50.40">
    <property type="match status" value="1"/>
</dbReference>
<feature type="compositionally biased region" description="Polar residues" evidence="1">
    <location>
        <begin position="256"/>
        <end position="270"/>
    </location>
</feature>
<accession>A0A9P6HP33</accession>
<dbReference type="PROSITE" id="PS50013">
    <property type="entry name" value="CHROMO_2"/>
    <property type="match status" value="1"/>
</dbReference>
<proteinExistence type="predicted"/>
<organism evidence="3 4">
    <name type="scientific">Thelephora terrestris</name>
    <dbReference type="NCBI Taxonomy" id="56493"/>
    <lineage>
        <taxon>Eukaryota</taxon>
        <taxon>Fungi</taxon>
        <taxon>Dikarya</taxon>
        <taxon>Basidiomycota</taxon>
        <taxon>Agaricomycotina</taxon>
        <taxon>Agaricomycetes</taxon>
        <taxon>Thelephorales</taxon>
        <taxon>Thelephoraceae</taxon>
        <taxon>Thelephora</taxon>
    </lineage>
</organism>
<dbReference type="SUPFAM" id="SSF54160">
    <property type="entry name" value="Chromo domain-like"/>
    <property type="match status" value="1"/>
</dbReference>
<dbReference type="CDD" id="cd18968">
    <property type="entry name" value="chromodomain"/>
    <property type="match status" value="1"/>
</dbReference>
<feature type="compositionally biased region" description="Basic residues" evidence="1">
    <location>
        <begin position="1"/>
        <end position="15"/>
    </location>
</feature>
<evidence type="ECO:0000256" key="1">
    <source>
        <dbReference type="SAM" id="MobiDB-lite"/>
    </source>
</evidence>
<feature type="region of interest" description="Disordered" evidence="1">
    <location>
        <begin position="1"/>
        <end position="26"/>
    </location>
</feature>
<feature type="compositionally biased region" description="Basic residues" evidence="1">
    <location>
        <begin position="229"/>
        <end position="239"/>
    </location>
</feature>
<sequence length="700" mass="77438">MAKSRAKSKSNKKAKKKEESEDESLSANEYVVEKILKAKVNVVRKDGVHWTFLTKWKGYDNPNEDTWEPSRSFKDSEQFMDDFWENADLKGRHHQTPSDWERGDIVRRVSEPRRSSARHKPQRESSPQGEESEVEVILDQEKQESEHSSSPPPPPKRGRAPRQTVLSLNRKSTRGKTSASKSKSPQRKPPSTGSRKKRKANEEIDETSPAEDDEEPLKPLQPIKIGPPGKRKRQLKKRFTGLENPSTDDPPHQDPETQPTENDVTNTPKGGSTPVIAGSPIRRELQTGQFTSLSREALSPSDIPDHSIKATSATPPPPVQVPKTPQHRRRAANPRVRPMDIDELPDAPAERVDQMERAISAKAKFAGGGRKSSSEPSSSNPQSTKRRKPGPGRSSRGLASSQDDTLVNDEHLLPPATDIDEEMEEGGEDRAPSQGGEITRKELMDIAGLKENEADNLPDFNDEPMDVETEVVQTTVTEIMVESVDKVPVNEERPTTKPNLFARPSIFGPLSMYERLASFFGTSDGSPFGRGAGSSRNLDRNAYALRLDNSVDASVVLQDIKAGSGSGPVASLELKEIFSKTPSSAPGKFYNFEAGSLLLGTLKTGGPCARVELMPGEDEEHEKNWEKFRDRLENKHTFVIGAGFNLLILVASSNIEACKTMGIPDILTGLRREVIVSATDIEDVSRYSDAVDMVDNSRWL</sequence>
<evidence type="ECO:0000259" key="2">
    <source>
        <dbReference type="PROSITE" id="PS50013"/>
    </source>
</evidence>
<feature type="compositionally biased region" description="Low complexity" evidence="1">
    <location>
        <begin position="374"/>
        <end position="383"/>
    </location>
</feature>
<dbReference type="InterPro" id="IPR023780">
    <property type="entry name" value="Chromo_domain"/>
</dbReference>
<feature type="compositionally biased region" description="Acidic residues" evidence="1">
    <location>
        <begin position="418"/>
        <end position="427"/>
    </location>
</feature>
<comment type="caution">
    <text evidence="3">The sequence shown here is derived from an EMBL/GenBank/DDBJ whole genome shotgun (WGS) entry which is preliminary data.</text>
</comment>
<protein>
    <recommendedName>
        <fullName evidence="2">Chromo domain-containing protein</fullName>
    </recommendedName>
</protein>
<gene>
    <name evidence="3" type="ORF">BJ322DRAFT_1026893</name>
</gene>
<dbReference type="InterPro" id="IPR000953">
    <property type="entry name" value="Chromo/chromo_shadow_dom"/>
</dbReference>
<feature type="compositionally biased region" description="Basic and acidic residues" evidence="1">
    <location>
        <begin position="99"/>
        <end position="114"/>
    </location>
</feature>
<dbReference type="InterPro" id="IPR016197">
    <property type="entry name" value="Chromo-like_dom_sf"/>
</dbReference>
<reference evidence="3" key="2">
    <citation type="submission" date="2020-11" db="EMBL/GenBank/DDBJ databases">
        <authorList>
            <consortium name="DOE Joint Genome Institute"/>
            <person name="Kuo A."/>
            <person name="Miyauchi S."/>
            <person name="Kiss E."/>
            <person name="Drula E."/>
            <person name="Kohler A."/>
            <person name="Sanchez-Garcia M."/>
            <person name="Andreopoulos B."/>
            <person name="Barry K.W."/>
            <person name="Bonito G."/>
            <person name="Buee M."/>
            <person name="Carver A."/>
            <person name="Chen C."/>
            <person name="Cichocki N."/>
            <person name="Clum A."/>
            <person name="Culley D."/>
            <person name="Crous P.W."/>
            <person name="Fauchery L."/>
            <person name="Girlanda M."/>
            <person name="Hayes R."/>
            <person name="Keri Z."/>
            <person name="Labutti K."/>
            <person name="Lipzen A."/>
            <person name="Lombard V."/>
            <person name="Magnuson J."/>
            <person name="Maillard F."/>
            <person name="Morin E."/>
            <person name="Murat C."/>
            <person name="Nolan M."/>
            <person name="Ohm R."/>
            <person name="Pangilinan J."/>
            <person name="Pereira M."/>
            <person name="Perotto S."/>
            <person name="Peter M."/>
            <person name="Riley R."/>
            <person name="Sitrit Y."/>
            <person name="Stielow B."/>
            <person name="Szollosi G."/>
            <person name="Zifcakova L."/>
            <person name="Stursova M."/>
            <person name="Spatafora J.W."/>
            <person name="Tedersoo L."/>
            <person name="Vaario L.-M."/>
            <person name="Yamada A."/>
            <person name="Yan M."/>
            <person name="Wang P."/>
            <person name="Xu J."/>
            <person name="Bruns T."/>
            <person name="Baldrian P."/>
            <person name="Vilgalys R."/>
            <person name="Henrissat B."/>
            <person name="Grigoriev I.V."/>
            <person name="Hibbett D."/>
            <person name="Nagy L.G."/>
            <person name="Martin F.M."/>
        </authorList>
    </citation>
    <scope>NUCLEOTIDE SEQUENCE</scope>
    <source>
        <strain evidence="3">UH-Tt-Lm1</strain>
    </source>
</reference>
<dbReference type="Pfam" id="PF00385">
    <property type="entry name" value="Chromo"/>
    <property type="match status" value="1"/>
</dbReference>
<feature type="compositionally biased region" description="Acidic residues" evidence="1">
    <location>
        <begin position="203"/>
        <end position="215"/>
    </location>
</feature>
<evidence type="ECO:0000313" key="3">
    <source>
        <dbReference type="EMBL" id="KAF9792064.1"/>
    </source>
</evidence>
<feature type="domain" description="Chromo" evidence="2">
    <location>
        <begin position="30"/>
        <end position="95"/>
    </location>
</feature>
<dbReference type="OrthoDB" id="3268967at2759"/>
<keyword evidence="4" id="KW-1185">Reference proteome</keyword>
<evidence type="ECO:0000313" key="4">
    <source>
        <dbReference type="Proteomes" id="UP000736335"/>
    </source>
</evidence>
<feature type="region of interest" description="Disordered" evidence="1">
    <location>
        <begin position="86"/>
        <end position="439"/>
    </location>
</feature>
<reference evidence="3" key="1">
    <citation type="journal article" date="2020" name="Nat. Commun.">
        <title>Large-scale genome sequencing of mycorrhizal fungi provides insights into the early evolution of symbiotic traits.</title>
        <authorList>
            <person name="Miyauchi S."/>
            <person name="Kiss E."/>
            <person name="Kuo A."/>
            <person name="Drula E."/>
            <person name="Kohler A."/>
            <person name="Sanchez-Garcia M."/>
            <person name="Morin E."/>
            <person name="Andreopoulos B."/>
            <person name="Barry K.W."/>
            <person name="Bonito G."/>
            <person name="Buee M."/>
            <person name="Carver A."/>
            <person name="Chen C."/>
            <person name="Cichocki N."/>
            <person name="Clum A."/>
            <person name="Culley D."/>
            <person name="Crous P.W."/>
            <person name="Fauchery L."/>
            <person name="Girlanda M."/>
            <person name="Hayes R.D."/>
            <person name="Keri Z."/>
            <person name="LaButti K."/>
            <person name="Lipzen A."/>
            <person name="Lombard V."/>
            <person name="Magnuson J."/>
            <person name="Maillard F."/>
            <person name="Murat C."/>
            <person name="Nolan M."/>
            <person name="Ohm R.A."/>
            <person name="Pangilinan J."/>
            <person name="Pereira M.F."/>
            <person name="Perotto S."/>
            <person name="Peter M."/>
            <person name="Pfister S."/>
            <person name="Riley R."/>
            <person name="Sitrit Y."/>
            <person name="Stielow J.B."/>
            <person name="Szollosi G."/>
            <person name="Zifcakova L."/>
            <person name="Stursova M."/>
            <person name="Spatafora J.W."/>
            <person name="Tedersoo L."/>
            <person name="Vaario L.M."/>
            <person name="Yamada A."/>
            <person name="Yan M."/>
            <person name="Wang P."/>
            <person name="Xu J."/>
            <person name="Bruns T."/>
            <person name="Baldrian P."/>
            <person name="Vilgalys R."/>
            <person name="Dunand C."/>
            <person name="Henrissat B."/>
            <person name="Grigoriev I.V."/>
            <person name="Hibbett D."/>
            <person name="Nagy L.G."/>
            <person name="Martin F.M."/>
        </authorList>
    </citation>
    <scope>NUCLEOTIDE SEQUENCE</scope>
    <source>
        <strain evidence="3">UH-Tt-Lm1</strain>
    </source>
</reference>
<name>A0A9P6HP33_9AGAM</name>
<dbReference type="SMART" id="SM00298">
    <property type="entry name" value="CHROMO"/>
    <property type="match status" value="1"/>
</dbReference>
<dbReference type="EMBL" id="WIUZ02000001">
    <property type="protein sequence ID" value="KAF9792064.1"/>
    <property type="molecule type" value="Genomic_DNA"/>
</dbReference>
<dbReference type="Proteomes" id="UP000736335">
    <property type="component" value="Unassembled WGS sequence"/>
</dbReference>